<evidence type="ECO:0000256" key="3">
    <source>
        <dbReference type="SAM" id="SignalP"/>
    </source>
</evidence>
<keyword evidence="2" id="KW-0812">Transmembrane</keyword>
<keyword evidence="2" id="KW-0472">Membrane</keyword>
<name>A0A5J5EV81_9PEZI</name>
<reference evidence="4 5" key="1">
    <citation type="submission" date="2019-09" db="EMBL/GenBank/DDBJ databases">
        <title>Draft genome of the ectomycorrhizal ascomycete Sphaerosporella brunnea.</title>
        <authorList>
            <consortium name="DOE Joint Genome Institute"/>
            <person name="Benucci G.M."/>
            <person name="Marozzi G."/>
            <person name="Antonielli L."/>
            <person name="Sanchez S."/>
            <person name="Marco P."/>
            <person name="Wang X."/>
            <person name="Falini L.B."/>
            <person name="Barry K."/>
            <person name="Haridas S."/>
            <person name="Lipzen A."/>
            <person name="Labutti K."/>
            <person name="Grigoriev I.V."/>
            <person name="Murat C."/>
            <person name="Martin F."/>
            <person name="Albertini E."/>
            <person name="Donnini D."/>
            <person name="Bonito G."/>
        </authorList>
    </citation>
    <scope>NUCLEOTIDE SEQUENCE [LARGE SCALE GENOMIC DNA]</scope>
    <source>
        <strain evidence="4 5">Sb_GMNB300</strain>
    </source>
</reference>
<gene>
    <name evidence="4" type="ORF">FN846DRAFT_1021864</name>
</gene>
<evidence type="ECO:0000313" key="5">
    <source>
        <dbReference type="Proteomes" id="UP000326924"/>
    </source>
</evidence>
<dbReference type="AlphaFoldDB" id="A0A5J5EV81"/>
<evidence type="ECO:0000256" key="2">
    <source>
        <dbReference type="SAM" id="Phobius"/>
    </source>
</evidence>
<keyword evidence="5" id="KW-1185">Reference proteome</keyword>
<sequence>MKFFIAACVLLSLVLSAIGVFAENISHVDDTASTRSHISADTTPTRSHFSADTTPTRSIISLIADTASTRSVTASTRSATAPPFGHSEHSPGRISQLLSRLRELERSLTRYPGFTSIGDELFGLHSTAANDHSEERDYLMTQTFLTGRTLSSMLHDASEIHHLRSELESITGTGHATATVHANTATATMQLTAMSSGSGNHTGHTTSVASASTVDKHIMTTTQGAASTSGADSTSGAFHAGGVMGSVLVLLLVIVVV</sequence>
<evidence type="ECO:0000313" key="4">
    <source>
        <dbReference type="EMBL" id="KAA8905064.1"/>
    </source>
</evidence>
<keyword evidence="2" id="KW-1133">Transmembrane helix</keyword>
<feature type="region of interest" description="Disordered" evidence="1">
    <location>
        <begin position="72"/>
        <end position="91"/>
    </location>
</feature>
<organism evidence="4 5">
    <name type="scientific">Sphaerosporella brunnea</name>
    <dbReference type="NCBI Taxonomy" id="1250544"/>
    <lineage>
        <taxon>Eukaryota</taxon>
        <taxon>Fungi</taxon>
        <taxon>Dikarya</taxon>
        <taxon>Ascomycota</taxon>
        <taxon>Pezizomycotina</taxon>
        <taxon>Pezizomycetes</taxon>
        <taxon>Pezizales</taxon>
        <taxon>Pyronemataceae</taxon>
        <taxon>Sphaerosporella</taxon>
    </lineage>
</organism>
<dbReference type="Proteomes" id="UP000326924">
    <property type="component" value="Unassembled WGS sequence"/>
</dbReference>
<proteinExistence type="predicted"/>
<accession>A0A5J5EV81</accession>
<protein>
    <submittedName>
        <fullName evidence="4">Uncharacterized protein</fullName>
    </submittedName>
</protein>
<keyword evidence="3" id="KW-0732">Signal</keyword>
<comment type="caution">
    <text evidence="4">The sequence shown here is derived from an EMBL/GenBank/DDBJ whole genome shotgun (WGS) entry which is preliminary data.</text>
</comment>
<feature type="transmembrane region" description="Helical" evidence="2">
    <location>
        <begin position="237"/>
        <end position="256"/>
    </location>
</feature>
<feature type="signal peptide" evidence="3">
    <location>
        <begin position="1"/>
        <end position="22"/>
    </location>
</feature>
<evidence type="ECO:0000256" key="1">
    <source>
        <dbReference type="SAM" id="MobiDB-lite"/>
    </source>
</evidence>
<feature type="chain" id="PRO_5023893986" evidence="3">
    <location>
        <begin position="23"/>
        <end position="257"/>
    </location>
</feature>
<dbReference type="InParanoid" id="A0A5J5EV81"/>
<feature type="compositionally biased region" description="Low complexity" evidence="1">
    <location>
        <begin position="72"/>
        <end position="81"/>
    </location>
</feature>
<dbReference type="EMBL" id="VXIS01000101">
    <property type="protein sequence ID" value="KAA8905064.1"/>
    <property type="molecule type" value="Genomic_DNA"/>
</dbReference>